<dbReference type="Gene3D" id="3.50.50.60">
    <property type="entry name" value="FAD/NAD(P)-binding domain"/>
    <property type="match status" value="1"/>
</dbReference>
<organism evidence="9 10">
    <name type="scientific">Mycena belliarum</name>
    <dbReference type="NCBI Taxonomy" id="1033014"/>
    <lineage>
        <taxon>Eukaryota</taxon>
        <taxon>Fungi</taxon>
        <taxon>Dikarya</taxon>
        <taxon>Basidiomycota</taxon>
        <taxon>Agaricomycotina</taxon>
        <taxon>Agaricomycetes</taxon>
        <taxon>Agaricomycetidae</taxon>
        <taxon>Agaricales</taxon>
        <taxon>Marasmiineae</taxon>
        <taxon>Mycenaceae</taxon>
        <taxon>Mycena</taxon>
    </lineage>
</organism>
<comment type="cofactor">
    <cofactor evidence="1">
        <name>FAD</name>
        <dbReference type="ChEBI" id="CHEBI:57692"/>
    </cofactor>
</comment>
<accession>A0AAD6UC25</accession>
<dbReference type="InterPro" id="IPR012132">
    <property type="entry name" value="GMC_OxRdtase"/>
</dbReference>
<keyword evidence="10" id="KW-1185">Reference proteome</keyword>
<reference evidence="9" key="1">
    <citation type="submission" date="2023-03" db="EMBL/GenBank/DDBJ databases">
        <title>Massive genome expansion in bonnet fungi (Mycena s.s.) driven by repeated elements and novel gene families across ecological guilds.</title>
        <authorList>
            <consortium name="Lawrence Berkeley National Laboratory"/>
            <person name="Harder C.B."/>
            <person name="Miyauchi S."/>
            <person name="Viragh M."/>
            <person name="Kuo A."/>
            <person name="Thoen E."/>
            <person name="Andreopoulos B."/>
            <person name="Lu D."/>
            <person name="Skrede I."/>
            <person name="Drula E."/>
            <person name="Henrissat B."/>
            <person name="Morin E."/>
            <person name="Kohler A."/>
            <person name="Barry K."/>
            <person name="LaButti K."/>
            <person name="Morin E."/>
            <person name="Salamov A."/>
            <person name="Lipzen A."/>
            <person name="Mereny Z."/>
            <person name="Hegedus B."/>
            <person name="Baldrian P."/>
            <person name="Stursova M."/>
            <person name="Weitz H."/>
            <person name="Taylor A."/>
            <person name="Grigoriev I.V."/>
            <person name="Nagy L.G."/>
            <person name="Martin F."/>
            <person name="Kauserud H."/>
        </authorList>
    </citation>
    <scope>NUCLEOTIDE SEQUENCE</scope>
    <source>
        <strain evidence="9">CBHHK173m</strain>
    </source>
</reference>
<feature type="chain" id="PRO_5042094767" description="Glucose-methanol-choline oxidoreductase N-terminal domain-containing protein" evidence="6">
    <location>
        <begin position="18"/>
        <end position="865"/>
    </location>
</feature>
<dbReference type="Pfam" id="PF00732">
    <property type="entry name" value="GMC_oxred_N"/>
    <property type="match status" value="1"/>
</dbReference>
<keyword evidence="6" id="KW-0732">Signal</keyword>
<keyword evidence="5" id="KW-0472">Membrane</keyword>
<dbReference type="PROSITE" id="PS00624">
    <property type="entry name" value="GMC_OXRED_2"/>
    <property type="match status" value="1"/>
</dbReference>
<dbReference type="InterPro" id="IPR000172">
    <property type="entry name" value="GMC_OxRdtase_N"/>
</dbReference>
<name>A0AAD6UC25_9AGAR</name>
<dbReference type="AlphaFoldDB" id="A0AAD6UC25"/>
<evidence type="ECO:0000256" key="4">
    <source>
        <dbReference type="SAM" id="MobiDB-lite"/>
    </source>
</evidence>
<sequence>MATMLLPLLLAASAAHASSPRKRSTTDPTQLSGKTFDFVIVGGGTAGLALAGRLAEWTNITVAVIEAGGDGTDVRDQITVPGMSYLNGLTKTAYDWAYSTTPQPNAGGNPLSWPRGKVLGGSSAINGGFWCRGSQPEYDAWNTLQNGATGAEDWGWNRMQASIKKAETFTPMNDADAARFSVQHESDAHGTDGPIQASFSSFQYGHLTTWVPTLVTLGLPHLTDPANGDNHGVSFVPSIINPKNGSRSDSNFGYIAPYAGTNLVILTGFQVTKVNWNSTASGAAVAGGVSFAAAKGQTVYTVNAAKEVIISGGTIGSPQVLQVSGVGPAALVKGLGIDSVVDLPGVGANLQDHLSASLYMQATDTDTWAALRDKGLWDAQLAIWRQNGTGMWTYLNEATAYPAIPDLMGTDAGAWASGIDLDAALTTAVAAAEMDSTVQAGVKAQFAILKEWAASSSIGQVELIFNMFGGVAGQISIQFCLQHAFSRGYVRATSASVFDYPDINPNYLSISADADIMRAAIKLSRSIIATAPLSGVVKSETGPGPAVTADADLDSYIAKNSGTEYHPTGTNSMLPLAYGGVVDTRLMVYGTTNLRVVDVSVVPISPSAHTMATAYGLAERAADLMKAAHGAVRSSTSSSAGAPGTTGGAGNNNNNDPAAKTSGMSTTAKIAIGAAAGAAALLLLVALILVRRRSAHKRMPNARDGGLGAAKDDPWYAEDVPRAAFMGGAGSRHSAAPSSFSMDSLAAHPANQQQVDYGYGQHYPPHQYAPYDPAQQAQAQYGAVAPHSPYDAPRSPYDAHSPHSPRSPYADTQPLQGGPAHHYGDVHSNLSTADLASLHPPPSPGHAPYTDSPPPRAYHLQDPAR</sequence>
<feature type="compositionally biased region" description="Low complexity" evidence="4">
    <location>
        <begin position="759"/>
        <end position="786"/>
    </location>
</feature>
<keyword evidence="3" id="KW-0274">FAD</keyword>
<dbReference type="Proteomes" id="UP001222325">
    <property type="component" value="Unassembled WGS sequence"/>
</dbReference>
<comment type="similarity">
    <text evidence="2 3">Belongs to the GMC oxidoreductase family.</text>
</comment>
<dbReference type="EMBL" id="JARJCN010000008">
    <property type="protein sequence ID" value="KAJ7098598.1"/>
    <property type="molecule type" value="Genomic_DNA"/>
</dbReference>
<feature type="transmembrane region" description="Helical" evidence="5">
    <location>
        <begin position="670"/>
        <end position="690"/>
    </location>
</feature>
<feature type="compositionally biased region" description="Pro residues" evidence="4">
    <location>
        <begin position="839"/>
        <end position="856"/>
    </location>
</feature>
<keyword evidence="5" id="KW-1133">Transmembrane helix</keyword>
<evidence type="ECO:0000259" key="7">
    <source>
        <dbReference type="PROSITE" id="PS00623"/>
    </source>
</evidence>
<feature type="domain" description="Glucose-methanol-choline oxidoreductase N-terminal" evidence="8">
    <location>
        <begin position="313"/>
        <end position="327"/>
    </location>
</feature>
<dbReference type="PANTHER" id="PTHR11552:SF218">
    <property type="entry name" value="GLUCOSE-METHANOL-CHOLINE OXIDOREDUCTASE N-TERMINAL DOMAIN-CONTAINING PROTEIN"/>
    <property type="match status" value="1"/>
</dbReference>
<evidence type="ECO:0000256" key="1">
    <source>
        <dbReference type="ARBA" id="ARBA00001974"/>
    </source>
</evidence>
<proteinExistence type="inferred from homology"/>
<feature type="domain" description="Glucose-methanol-choline oxidoreductase N-terminal" evidence="7">
    <location>
        <begin position="116"/>
        <end position="139"/>
    </location>
</feature>
<dbReference type="InterPro" id="IPR036188">
    <property type="entry name" value="FAD/NAD-bd_sf"/>
</dbReference>
<evidence type="ECO:0000256" key="3">
    <source>
        <dbReference type="RuleBase" id="RU003968"/>
    </source>
</evidence>
<dbReference type="SUPFAM" id="SSF54373">
    <property type="entry name" value="FAD-linked reductases, C-terminal domain"/>
    <property type="match status" value="1"/>
</dbReference>
<evidence type="ECO:0000256" key="5">
    <source>
        <dbReference type="SAM" id="Phobius"/>
    </source>
</evidence>
<dbReference type="PROSITE" id="PS00623">
    <property type="entry name" value="GMC_OXRED_1"/>
    <property type="match status" value="1"/>
</dbReference>
<dbReference type="GO" id="GO:0050660">
    <property type="term" value="F:flavin adenine dinucleotide binding"/>
    <property type="evidence" value="ECO:0007669"/>
    <property type="project" value="InterPro"/>
</dbReference>
<keyword evidence="5" id="KW-0812">Transmembrane</keyword>
<evidence type="ECO:0000313" key="10">
    <source>
        <dbReference type="Proteomes" id="UP001222325"/>
    </source>
</evidence>
<dbReference type="GO" id="GO:0016614">
    <property type="term" value="F:oxidoreductase activity, acting on CH-OH group of donors"/>
    <property type="evidence" value="ECO:0007669"/>
    <property type="project" value="InterPro"/>
</dbReference>
<dbReference type="Gene3D" id="3.30.560.10">
    <property type="entry name" value="Glucose Oxidase, domain 3"/>
    <property type="match status" value="1"/>
</dbReference>
<evidence type="ECO:0000313" key="9">
    <source>
        <dbReference type="EMBL" id="KAJ7098598.1"/>
    </source>
</evidence>
<evidence type="ECO:0000256" key="2">
    <source>
        <dbReference type="ARBA" id="ARBA00010790"/>
    </source>
</evidence>
<evidence type="ECO:0000256" key="6">
    <source>
        <dbReference type="SAM" id="SignalP"/>
    </source>
</evidence>
<feature type="region of interest" description="Disordered" evidence="4">
    <location>
        <begin position="634"/>
        <end position="662"/>
    </location>
</feature>
<feature type="signal peptide" evidence="6">
    <location>
        <begin position="1"/>
        <end position="17"/>
    </location>
</feature>
<evidence type="ECO:0000259" key="8">
    <source>
        <dbReference type="PROSITE" id="PS00624"/>
    </source>
</evidence>
<dbReference type="Pfam" id="PF05199">
    <property type="entry name" value="GMC_oxred_C"/>
    <property type="match status" value="1"/>
</dbReference>
<gene>
    <name evidence="9" type="ORF">B0H15DRAFT_583101</name>
</gene>
<keyword evidence="3" id="KW-0285">Flavoprotein</keyword>
<protein>
    <recommendedName>
        <fullName evidence="7 8">Glucose-methanol-choline oxidoreductase N-terminal domain-containing protein</fullName>
    </recommendedName>
</protein>
<feature type="region of interest" description="Disordered" evidence="4">
    <location>
        <begin position="756"/>
        <end position="865"/>
    </location>
</feature>
<feature type="compositionally biased region" description="Low complexity" evidence="4">
    <location>
        <begin position="634"/>
        <end position="643"/>
    </location>
</feature>
<comment type="caution">
    <text evidence="9">The sequence shown here is derived from an EMBL/GenBank/DDBJ whole genome shotgun (WGS) entry which is preliminary data.</text>
</comment>
<dbReference type="SUPFAM" id="SSF51905">
    <property type="entry name" value="FAD/NAD(P)-binding domain"/>
    <property type="match status" value="1"/>
</dbReference>
<dbReference type="InterPro" id="IPR007867">
    <property type="entry name" value="GMC_OxRtase_C"/>
</dbReference>
<dbReference type="PANTHER" id="PTHR11552">
    <property type="entry name" value="GLUCOSE-METHANOL-CHOLINE GMC OXIDOREDUCTASE"/>
    <property type="match status" value="1"/>
</dbReference>